<proteinExistence type="predicted"/>
<keyword evidence="2" id="KW-1185">Reference proteome</keyword>
<organism evidence="1 2">
    <name type="scientific">Anopheles albimanus</name>
    <name type="common">New world malaria mosquito</name>
    <dbReference type="NCBI Taxonomy" id="7167"/>
    <lineage>
        <taxon>Eukaryota</taxon>
        <taxon>Metazoa</taxon>
        <taxon>Ecdysozoa</taxon>
        <taxon>Arthropoda</taxon>
        <taxon>Hexapoda</taxon>
        <taxon>Insecta</taxon>
        <taxon>Pterygota</taxon>
        <taxon>Neoptera</taxon>
        <taxon>Endopterygota</taxon>
        <taxon>Diptera</taxon>
        <taxon>Nematocera</taxon>
        <taxon>Culicoidea</taxon>
        <taxon>Culicidae</taxon>
        <taxon>Anophelinae</taxon>
        <taxon>Anopheles</taxon>
    </lineage>
</organism>
<dbReference type="RefSeq" id="XP_035772861.1">
    <property type="nucleotide sequence ID" value="XM_035916968.1"/>
</dbReference>
<evidence type="ECO:0000313" key="1">
    <source>
        <dbReference type="EnsemblMetazoa" id="AALB000079-PA"/>
    </source>
</evidence>
<dbReference type="KEGG" id="aali:118456320"/>
<dbReference type="VEuPathDB" id="VectorBase:AALB20_037671"/>
<reference evidence="1" key="2">
    <citation type="submission" date="2022-08" db="UniProtKB">
        <authorList>
            <consortium name="EnsemblMetazoa"/>
        </authorList>
    </citation>
    <scope>IDENTIFICATION</scope>
    <source>
        <strain evidence="1">STECLA/ALBI9_A</strain>
    </source>
</reference>
<dbReference type="Proteomes" id="UP000069272">
    <property type="component" value="Chromosome 2L"/>
</dbReference>
<dbReference type="OrthoDB" id="7730465at2759"/>
<accession>A0A182F0V6</accession>
<dbReference type="GeneID" id="118456320"/>
<protein>
    <submittedName>
        <fullName evidence="1">Uncharacterized protein</fullName>
    </submittedName>
</protein>
<dbReference type="EnsemblMetazoa" id="AALB000079-RA">
    <property type="protein sequence ID" value="AALB000079-PA"/>
    <property type="gene ID" value="AALB000079"/>
</dbReference>
<dbReference type="InterPro" id="IPR031754">
    <property type="entry name" value="DUF4736"/>
</dbReference>
<dbReference type="Pfam" id="PF15883">
    <property type="entry name" value="DUF4736"/>
    <property type="match status" value="1"/>
</dbReference>
<dbReference type="VEuPathDB" id="VectorBase:AALB000079"/>
<sequence length="208" mass="24283">MASVLQFCRRQPIRLHEFLLQNHERLMFVSLLIGLTTGGVHWLAVRYPALIAKLRENLRAFPVEISFGVFALLSIGSLLSYKLYLCHRASKDARARRTIRQRYIDYIVLCLAVSVANANHRHLAVTSKDGLRLEQLERYRKEIESAIFRFRASTRKVFNEPPATTYSLQYLEWYFRFDDERYGDEILSLKRDTDSLLNVPAIKGLLDF</sequence>
<evidence type="ECO:0000313" key="2">
    <source>
        <dbReference type="Proteomes" id="UP000069272"/>
    </source>
</evidence>
<name>A0A182F0V6_ANOAL</name>
<reference evidence="1 2" key="1">
    <citation type="journal article" date="2017" name="G3 (Bethesda)">
        <title>The Physical Genome Mapping of Anopheles albimanus Corrected Scaffold Misassemblies and Identified Interarm Rearrangements in Genus Anopheles.</title>
        <authorList>
            <person name="Artemov G.N."/>
            <person name="Peery A.N."/>
            <person name="Jiang X."/>
            <person name="Tu Z."/>
            <person name="Stegniy V.N."/>
            <person name="Sharakhova M.V."/>
            <person name="Sharakhov I.V."/>
        </authorList>
    </citation>
    <scope>NUCLEOTIDE SEQUENCE [LARGE SCALE GENOMIC DNA]</scope>
    <source>
        <strain evidence="1 2">ALBI9_A</strain>
    </source>
</reference>
<dbReference type="AlphaFoldDB" id="A0A182F0V6"/>